<keyword evidence="11" id="KW-0449">Lipoprotein</keyword>
<keyword evidence="5 8" id="KW-0812">Transmembrane</keyword>
<organism evidence="11 12">
    <name type="scientific">Saccharophagus degradans</name>
    <dbReference type="NCBI Taxonomy" id="86304"/>
    <lineage>
        <taxon>Bacteria</taxon>
        <taxon>Pseudomonadati</taxon>
        <taxon>Pseudomonadota</taxon>
        <taxon>Gammaproteobacteria</taxon>
        <taxon>Cellvibrionales</taxon>
        <taxon>Cellvibrionaceae</taxon>
        <taxon>Saccharophagus</taxon>
    </lineage>
</organism>
<evidence type="ECO:0000256" key="6">
    <source>
        <dbReference type="ARBA" id="ARBA00022989"/>
    </source>
</evidence>
<dbReference type="NCBIfam" id="TIGR02212">
    <property type="entry name" value="lolCE"/>
    <property type="match status" value="1"/>
</dbReference>
<dbReference type="EMBL" id="JAUOPB010000013">
    <property type="protein sequence ID" value="MDO6424114.1"/>
    <property type="molecule type" value="Genomic_DNA"/>
</dbReference>
<evidence type="ECO:0000313" key="11">
    <source>
        <dbReference type="EMBL" id="MDO6424114.1"/>
    </source>
</evidence>
<keyword evidence="4" id="KW-1003">Cell membrane</keyword>
<sequence length="414" mass="45350">MSKTLPFHIGLRYVRAKRRNGFIAFVSWFALLGMALGVFAIIVVLSVMNGFDRELKERILRVVPHGFLTTEKPLTQWRALSEQIQHQPHLLASAPYIDGTGLVSYGGGVRPVEIQGIDPDYERNISLVDDFMLVGALSDLQPGEYQIVLGNLIARNLGLAIGDTVAVTLPQVSITPAGVFPRSKRFTLVGVFEVGAQVDQSLALIHIDDAKKLFRMGDSVAGLHLKYDDIYSAPAEISKLKATLGEGYTTKDWSQTQGSLFQAVKMEKTVVAIMLSIIIAVAAFNIVTSLIMMVVEKRSDIAVLRTLGLTRFGIIQIFMVQGITMGVVGIAFGALFGMGVAIYLPQMIAGLEGATGWQLFDPAVYFVSFLPSQWRAEDTIFVCTMAILMSIVATIYPAWRASKIEPAEALRYDV</sequence>
<evidence type="ECO:0000256" key="5">
    <source>
        <dbReference type="ARBA" id="ARBA00022692"/>
    </source>
</evidence>
<evidence type="ECO:0000313" key="12">
    <source>
        <dbReference type="Proteomes" id="UP001169760"/>
    </source>
</evidence>
<evidence type="ECO:0000259" key="9">
    <source>
        <dbReference type="Pfam" id="PF02687"/>
    </source>
</evidence>
<proteinExistence type="inferred from homology"/>
<evidence type="ECO:0000256" key="3">
    <source>
        <dbReference type="ARBA" id="ARBA00022448"/>
    </source>
</evidence>
<feature type="domain" description="ABC3 transporter permease C-terminal" evidence="9">
    <location>
        <begin position="273"/>
        <end position="406"/>
    </location>
</feature>
<feature type="transmembrane region" description="Helical" evidence="8">
    <location>
        <begin position="316"/>
        <end position="344"/>
    </location>
</feature>
<name>A0AAW7XCL4_9GAMM</name>
<evidence type="ECO:0000256" key="1">
    <source>
        <dbReference type="ARBA" id="ARBA00004651"/>
    </source>
</evidence>
<reference evidence="11" key="1">
    <citation type="submission" date="2023-07" db="EMBL/GenBank/DDBJ databases">
        <title>Genome content predicts the carbon catabolic preferences of heterotrophic bacteria.</title>
        <authorList>
            <person name="Gralka M."/>
        </authorList>
    </citation>
    <scope>NUCLEOTIDE SEQUENCE</scope>
    <source>
        <strain evidence="11">I3M17_2</strain>
    </source>
</reference>
<accession>A0AAW7XCL4</accession>
<feature type="transmembrane region" description="Helical" evidence="8">
    <location>
        <begin position="379"/>
        <end position="399"/>
    </location>
</feature>
<dbReference type="InterPro" id="IPR025857">
    <property type="entry name" value="MacB_PCD"/>
</dbReference>
<feature type="transmembrane region" description="Helical" evidence="8">
    <location>
        <begin position="270"/>
        <end position="295"/>
    </location>
</feature>
<dbReference type="Proteomes" id="UP001169760">
    <property type="component" value="Unassembled WGS sequence"/>
</dbReference>
<dbReference type="GO" id="GO:0044874">
    <property type="term" value="P:lipoprotein localization to outer membrane"/>
    <property type="evidence" value="ECO:0007669"/>
    <property type="project" value="TreeGrafter"/>
</dbReference>
<keyword evidence="7 8" id="KW-0472">Membrane</keyword>
<feature type="domain" description="MacB-like periplasmic core" evidence="10">
    <location>
        <begin position="27"/>
        <end position="227"/>
    </location>
</feature>
<comment type="subcellular location">
    <subcellularLocation>
        <location evidence="1">Cell membrane</location>
        <topology evidence="1">Multi-pass membrane protein</topology>
    </subcellularLocation>
</comment>
<evidence type="ECO:0000259" key="10">
    <source>
        <dbReference type="Pfam" id="PF12704"/>
    </source>
</evidence>
<keyword evidence="6 8" id="KW-1133">Transmembrane helix</keyword>
<comment type="caution">
    <text evidence="11">The sequence shown here is derived from an EMBL/GenBank/DDBJ whole genome shotgun (WGS) entry which is preliminary data.</text>
</comment>
<evidence type="ECO:0000256" key="8">
    <source>
        <dbReference type="SAM" id="Phobius"/>
    </source>
</evidence>
<keyword evidence="3" id="KW-0813">Transport</keyword>
<dbReference type="Pfam" id="PF02687">
    <property type="entry name" value="FtsX"/>
    <property type="match status" value="1"/>
</dbReference>
<evidence type="ECO:0000256" key="4">
    <source>
        <dbReference type="ARBA" id="ARBA00022475"/>
    </source>
</evidence>
<protein>
    <submittedName>
        <fullName evidence="11">Lipoprotein-releasing ABC transporter permease subunit</fullName>
    </submittedName>
</protein>
<dbReference type="PANTHER" id="PTHR30489">
    <property type="entry name" value="LIPOPROTEIN-RELEASING SYSTEM TRANSMEMBRANE PROTEIN LOLE"/>
    <property type="match status" value="1"/>
</dbReference>
<dbReference type="RefSeq" id="WP_216062809.1">
    <property type="nucleotide sequence ID" value="NZ_JAHKPP010000005.1"/>
</dbReference>
<comment type="similarity">
    <text evidence="2">Belongs to the ABC-4 integral membrane protein family. LolC/E subfamily.</text>
</comment>
<evidence type="ECO:0000256" key="2">
    <source>
        <dbReference type="ARBA" id="ARBA00005236"/>
    </source>
</evidence>
<dbReference type="GO" id="GO:0098797">
    <property type="term" value="C:plasma membrane protein complex"/>
    <property type="evidence" value="ECO:0007669"/>
    <property type="project" value="TreeGrafter"/>
</dbReference>
<dbReference type="PANTHER" id="PTHR30489:SF0">
    <property type="entry name" value="LIPOPROTEIN-RELEASING SYSTEM TRANSMEMBRANE PROTEIN LOLE"/>
    <property type="match status" value="1"/>
</dbReference>
<dbReference type="InterPro" id="IPR011925">
    <property type="entry name" value="LolCE_TM"/>
</dbReference>
<dbReference type="Pfam" id="PF12704">
    <property type="entry name" value="MacB_PCD"/>
    <property type="match status" value="1"/>
</dbReference>
<dbReference type="AlphaFoldDB" id="A0AAW7XCL4"/>
<evidence type="ECO:0000256" key="7">
    <source>
        <dbReference type="ARBA" id="ARBA00023136"/>
    </source>
</evidence>
<dbReference type="GO" id="GO:0042953">
    <property type="term" value="P:lipoprotein transport"/>
    <property type="evidence" value="ECO:0007669"/>
    <property type="project" value="InterPro"/>
</dbReference>
<dbReference type="InterPro" id="IPR003838">
    <property type="entry name" value="ABC3_permease_C"/>
</dbReference>
<feature type="transmembrane region" description="Helical" evidence="8">
    <location>
        <begin position="21"/>
        <end position="48"/>
    </location>
</feature>
<gene>
    <name evidence="11" type="ORF">Q4521_16635</name>
</gene>
<dbReference type="InterPro" id="IPR051447">
    <property type="entry name" value="Lipoprotein-release_system"/>
</dbReference>